<gene>
    <name evidence="2" type="ORF">ACFPEN_33640</name>
</gene>
<protein>
    <submittedName>
        <fullName evidence="2">Uncharacterized protein</fullName>
    </submittedName>
</protein>
<sequence length="51" mass="5246">MTDVRALEAAFAALPAGLRPGVLVNGVGGDTRTRPLTELTEADLEHGSPTT</sequence>
<dbReference type="RefSeq" id="WP_358241003.1">
    <property type="nucleotide sequence ID" value="NZ_JBHSFS010000026.1"/>
</dbReference>
<reference evidence="3" key="1">
    <citation type="journal article" date="2019" name="Int. J. Syst. Evol. Microbiol.">
        <title>The Global Catalogue of Microorganisms (GCM) 10K type strain sequencing project: providing services to taxonomists for standard genome sequencing and annotation.</title>
        <authorList>
            <consortium name="The Broad Institute Genomics Platform"/>
            <consortium name="The Broad Institute Genome Sequencing Center for Infectious Disease"/>
            <person name="Wu L."/>
            <person name="Ma J."/>
        </authorList>
    </citation>
    <scope>NUCLEOTIDE SEQUENCE [LARGE SCALE GENOMIC DNA]</scope>
    <source>
        <strain evidence="3">CECT 8064</strain>
    </source>
</reference>
<name>A0ABV9BUL6_9ACTN</name>
<evidence type="ECO:0000256" key="1">
    <source>
        <dbReference type="SAM" id="MobiDB-lite"/>
    </source>
</evidence>
<accession>A0ABV9BUL6</accession>
<keyword evidence="3" id="KW-1185">Reference proteome</keyword>
<dbReference type="Proteomes" id="UP001595990">
    <property type="component" value="Unassembled WGS sequence"/>
</dbReference>
<evidence type="ECO:0000313" key="3">
    <source>
        <dbReference type="Proteomes" id="UP001595990"/>
    </source>
</evidence>
<proteinExistence type="predicted"/>
<comment type="caution">
    <text evidence="2">The sequence shown here is derived from an EMBL/GenBank/DDBJ whole genome shotgun (WGS) entry which is preliminary data.</text>
</comment>
<dbReference type="EMBL" id="JBHSFS010000026">
    <property type="protein sequence ID" value="MFC4517832.1"/>
    <property type="molecule type" value="Genomic_DNA"/>
</dbReference>
<organism evidence="2 3">
    <name type="scientific">Streptomyces ehimensis</name>
    <dbReference type="NCBI Taxonomy" id="68195"/>
    <lineage>
        <taxon>Bacteria</taxon>
        <taxon>Bacillati</taxon>
        <taxon>Actinomycetota</taxon>
        <taxon>Actinomycetes</taxon>
        <taxon>Kitasatosporales</taxon>
        <taxon>Streptomycetaceae</taxon>
        <taxon>Streptomyces</taxon>
    </lineage>
</organism>
<feature type="region of interest" description="Disordered" evidence="1">
    <location>
        <begin position="29"/>
        <end position="51"/>
    </location>
</feature>
<evidence type="ECO:0000313" key="2">
    <source>
        <dbReference type="EMBL" id="MFC4517832.1"/>
    </source>
</evidence>